<keyword evidence="8" id="KW-0333">Golgi apparatus</keyword>
<evidence type="ECO:0000313" key="14">
    <source>
        <dbReference type="Proteomes" id="UP000029867"/>
    </source>
</evidence>
<comment type="caution">
    <text evidence="13">The sequence shown here is derived from an EMBL/GenBank/DDBJ whole genome shotgun (WGS) entry which is preliminary data.</text>
</comment>
<name>A0A099NXY5_PICKU</name>
<dbReference type="eggNOG" id="ENOG502QQ16">
    <property type="taxonomic scope" value="Eukaryota"/>
</dbReference>
<evidence type="ECO:0000256" key="7">
    <source>
        <dbReference type="ARBA" id="ARBA00022989"/>
    </source>
</evidence>
<dbReference type="Proteomes" id="UP000029867">
    <property type="component" value="Unassembled WGS sequence"/>
</dbReference>
<dbReference type="HOGENOM" id="CLU_013298_1_2_1"/>
<dbReference type="InterPro" id="IPR029044">
    <property type="entry name" value="Nucleotide-diphossugar_trans"/>
</dbReference>
<keyword evidence="7 12" id="KW-1133">Transmembrane helix</keyword>
<evidence type="ECO:0008006" key="15">
    <source>
        <dbReference type="Google" id="ProtNLM"/>
    </source>
</evidence>
<comment type="subcellular location">
    <subcellularLocation>
        <location evidence="1">Golgi apparatus membrane</location>
        <topology evidence="1">Single-pass type II membrane protein</topology>
    </subcellularLocation>
</comment>
<evidence type="ECO:0000256" key="8">
    <source>
        <dbReference type="ARBA" id="ARBA00023034"/>
    </source>
</evidence>
<dbReference type="InterPro" id="IPR022751">
    <property type="entry name" value="Alpha_mannosyltransferase"/>
</dbReference>
<evidence type="ECO:0000256" key="2">
    <source>
        <dbReference type="ARBA" id="ARBA00004922"/>
    </source>
</evidence>
<evidence type="ECO:0000256" key="1">
    <source>
        <dbReference type="ARBA" id="ARBA00004323"/>
    </source>
</evidence>
<feature type="transmembrane region" description="Helical" evidence="12">
    <location>
        <begin position="12"/>
        <end position="33"/>
    </location>
</feature>
<evidence type="ECO:0000256" key="9">
    <source>
        <dbReference type="ARBA" id="ARBA00023136"/>
    </source>
</evidence>
<dbReference type="GO" id="GO:0046354">
    <property type="term" value="P:mannan biosynthetic process"/>
    <property type="evidence" value="ECO:0007669"/>
    <property type="project" value="TreeGrafter"/>
</dbReference>
<feature type="transmembrane region" description="Helical" evidence="12">
    <location>
        <begin position="165"/>
        <end position="184"/>
    </location>
</feature>
<keyword evidence="5 12" id="KW-0812">Transmembrane</keyword>
<dbReference type="PANTHER" id="PTHR31646">
    <property type="entry name" value="ALPHA-1,2-MANNOSYLTRANSFERASE MNN2"/>
    <property type="match status" value="1"/>
</dbReference>
<reference evidence="14" key="1">
    <citation type="journal article" date="2014" name="Microb. Cell Fact.">
        <title>Exploiting Issatchenkia orientalis SD108 for succinic acid production.</title>
        <authorList>
            <person name="Xiao H."/>
            <person name="Shao Z."/>
            <person name="Jiang Y."/>
            <person name="Dole S."/>
            <person name="Zhao H."/>
        </authorList>
    </citation>
    <scope>NUCLEOTIDE SEQUENCE [LARGE SCALE GENOMIC DNA]</scope>
    <source>
        <strain evidence="14">SD108</strain>
    </source>
</reference>
<feature type="compositionally biased region" description="Low complexity" evidence="11">
    <location>
        <begin position="212"/>
        <end position="223"/>
    </location>
</feature>
<dbReference type="PANTHER" id="PTHR31646:SF1">
    <property type="entry name" value="ALPHA-1,2-MANNOSYLTRANSFERASE MNN2"/>
    <property type="match status" value="1"/>
</dbReference>
<feature type="compositionally biased region" description="Polar residues" evidence="11">
    <location>
        <begin position="196"/>
        <end position="205"/>
    </location>
</feature>
<comment type="similarity">
    <text evidence="3">Belongs to the MNN1/MNT family.</text>
</comment>
<dbReference type="EMBL" id="JQFK01000037">
    <property type="protein sequence ID" value="KGK37425.1"/>
    <property type="molecule type" value="Genomic_DNA"/>
</dbReference>
<dbReference type="AlphaFoldDB" id="A0A099NXY5"/>
<sequence>MSKRHRHTAPLIRRPLLFSILAVIALVSLFSFYSNSKLPYIGHNRDGVSSSSNYNKGETEIENTNNNNDHTNTNNVAKGGTFYEMMLHENKDQDSLKIKINNDIVNNKKLVDESVVIADRRINDGIPSTAPSIDPVSDPTKIASLLTNLIHIVGNAAPSLGFQPLLFSILAVIALVSLFSFYSNSKLPYIGHNRDGVSSSSNYNKGETEIENTNNNNDHTNTNNVAKGGTFYEMMLHENKDQDSLKIKINNDIVNNKKLVDESVVIADRRINDGIPSTAPSIDPVSDPTKIASLLTNLIHIVGNAAPSLGFQLKEESFYKHPRLKNRRKLKNNHRFIERVYGKNGIVNIAAHDTNLEKYPMLSKQFLLDCLFLPDDLFKDLQKSHDYFVNHIPNHYQDGTYHGDGIVLIGGGKFSWLALLSVENLRLTGSKLPVEIIIPQREDYERQLCEVILPKLNARCVPLYNFINLENPNFHLTGYQLKSISLLVSSFQNVLFLDSDNIPVSNPDYLFASNLFEENGMVLWPDFWRRVTHPKYYDLAGYQIGTSRVRNFLDKITPPSYYTNEGDDPDTDFPFHDRDGTMPDLSTESGQILVNKKTHFKSLLLSFYYNVYGPRHYYPLFSQGGKGEGDKETFYAASQFFKLPVYQVNKAVGVIGHWDDSKYHGVGMIQYDPAVDYENESKFQEFILDKIENSGKNGNNQFVYDPMEFFNWFTKYNSKPMFVHSNYPKIEPIDLLQNGKLVDDNDMQWRLYADQPDLGFDFELQQWDLIHRYFCSEITPLRLKYMENAQVSYSHLCEDISARLMFLKSTSI</sequence>
<dbReference type="VEuPathDB" id="FungiDB:C5L36_0C05490"/>
<keyword evidence="4" id="KW-0808">Transferase</keyword>
<evidence type="ECO:0000256" key="11">
    <source>
        <dbReference type="SAM" id="MobiDB-lite"/>
    </source>
</evidence>
<comment type="pathway">
    <text evidence="2">Protein modification; protein glycosylation.</text>
</comment>
<evidence type="ECO:0000256" key="5">
    <source>
        <dbReference type="ARBA" id="ARBA00022692"/>
    </source>
</evidence>
<accession>A0A099NXY5</accession>
<evidence type="ECO:0000256" key="6">
    <source>
        <dbReference type="ARBA" id="ARBA00022968"/>
    </source>
</evidence>
<keyword evidence="10" id="KW-0325">Glycoprotein</keyword>
<feature type="region of interest" description="Disordered" evidence="11">
    <location>
        <begin position="196"/>
        <end position="223"/>
    </location>
</feature>
<evidence type="ECO:0000256" key="10">
    <source>
        <dbReference type="ARBA" id="ARBA00023180"/>
    </source>
</evidence>
<dbReference type="Pfam" id="PF11051">
    <property type="entry name" value="Mannosyl_trans3"/>
    <property type="match status" value="1"/>
</dbReference>
<gene>
    <name evidence="13" type="ORF">JL09_g3454</name>
</gene>
<proteinExistence type="inferred from homology"/>
<dbReference type="SUPFAM" id="SSF53448">
    <property type="entry name" value="Nucleotide-diphospho-sugar transferases"/>
    <property type="match status" value="1"/>
</dbReference>
<evidence type="ECO:0000256" key="4">
    <source>
        <dbReference type="ARBA" id="ARBA00022679"/>
    </source>
</evidence>
<dbReference type="FunFam" id="3.90.550.10:FF:000177">
    <property type="entry name" value="MNN5p Alpha-1,2-mannosyltransferase"/>
    <property type="match status" value="1"/>
</dbReference>
<dbReference type="GO" id="GO:0000026">
    <property type="term" value="F:alpha-1,2-mannosyltransferase activity"/>
    <property type="evidence" value="ECO:0007669"/>
    <property type="project" value="TreeGrafter"/>
</dbReference>
<organism evidence="13 14">
    <name type="scientific">Pichia kudriavzevii</name>
    <name type="common">Yeast</name>
    <name type="synonym">Issatchenkia orientalis</name>
    <dbReference type="NCBI Taxonomy" id="4909"/>
    <lineage>
        <taxon>Eukaryota</taxon>
        <taxon>Fungi</taxon>
        <taxon>Dikarya</taxon>
        <taxon>Ascomycota</taxon>
        <taxon>Saccharomycotina</taxon>
        <taxon>Pichiomycetes</taxon>
        <taxon>Pichiales</taxon>
        <taxon>Pichiaceae</taxon>
        <taxon>Pichia</taxon>
    </lineage>
</organism>
<evidence type="ECO:0000256" key="12">
    <source>
        <dbReference type="SAM" id="Phobius"/>
    </source>
</evidence>
<keyword evidence="9 12" id="KW-0472">Membrane</keyword>
<feature type="region of interest" description="Disordered" evidence="11">
    <location>
        <begin position="46"/>
        <end position="74"/>
    </location>
</feature>
<feature type="compositionally biased region" description="Low complexity" evidence="11">
    <location>
        <begin position="63"/>
        <end position="74"/>
    </location>
</feature>
<keyword evidence="6" id="KW-0735">Signal-anchor</keyword>
<dbReference type="GO" id="GO:0000139">
    <property type="term" value="C:Golgi membrane"/>
    <property type="evidence" value="ECO:0007669"/>
    <property type="project" value="UniProtKB-SubCell"/>
</dbReference>
<evidence type="ECO:0000313" key="13">
    <source>
        <dbReference type="EMBL" id="KGK37425.1"/>
    </source>
</evidence>
<protein>
    <recommendedName>
        <fullName evidence="15">Alpha-1,2-mannosyltransferase MNN2</fullName>
    </recommendedName>
</protein>
<evidence type="ECO:0000256" key="3">
    <source>
        <dbReference type="ARBA" id="ARBA00009105"/>
    </source>
</evidence>
<feature type="compositionally biased region" description="Polar residues" evidence="11">
    <location>
        <begin position="47"/>
        <end position="56"/>
    </location>
</feature>